<sequence>MADANKWITHWEAKPSDQLPRNPLPGYKFKVYIQGVEMGFSKITNMETLVETEPLAEGGVNDYVHSLRKPVTTERTLTLERGMIGVSDMKALTQILMARFSVGQRLPIDMVITISGRSGKLERIYFVHGAVVKKWQCSPLDAMSGSFLVESFELAYETLEDQTAIAMAASAFGISGI</sequence>
<evidence type="ECO:0000313" key="1">
    <source>
        <dbReference type="EMBL" id="MBC8546570.1"/>
    </source>
</evidence>
<dbReference type="RefSeq" id="WP_249282648.1">
    <property type="nucleotide sequence ID" value="NZ_JACRST010000007.1"/>
</dbReference>
<reference evidence="1" key="1">
    <citation type="submission" date="2020-08" db="EMBL/GenBank/DDBJ databases">
        <title>Genome public.</title>
        <authorList>
            <person name="Liu C."/>
            <person name="Sun Q."/>
        </authorList>
    </citation>
    <scope>NUCLEOTIDE SEQUENCE</scope>
    <source>
        <strain evidence="1">NSJ-31</strain>
    </source>
</reference>
<dbReference type="InterPro" id="IPR011747">
    <property type="entry name" value="CHP02241"/>
</dbReference>
<dbReference type="Pfam" id="PF06841">
    <property type="entry name" value="Phage_T4_gp19"/>
    <property type="match status" value="1"/>
</dbReference>
<dbReference type="PANTHER" id="PTHR38009">
    <property type="entry name" value="CONSERVED HYPOTHETICAL PHAGE TAIL PROTEIN"/>
    <property type="match status" value="1"/>
</dbReference>
<accession>A0A926E0H3</accession>
<name>A0A926E0H3_9FIRM</name>
<organism evidence="1 2">
    <name type="scientific">Ligaoa zhengdingensis</name>
    <dbReference type="NCBI Taxonomy" id="2763658"/>
    <lineage>
        <taxon>Bacteria</taxon>
        <taxon>Bacillati</taxon>
        <taxon>Bacillota</taxon>
        <taxon>Clostridia</taxon>
        <taxon>Eubacteriales</taxon>
        <taxon>Oscillospiraceae</taxon>
        <taxon>Ligaoa</taxon>
    </lineage>
</organism>
<keyword evidence="2" id="KW-1185">Reference proteome</keyword>
<comment type="caution">
    <text evidence="1">The sequence shown here is derived from an EMBL/GenBank/DDBJ whole genome shotgun (WGS) entry which is preliminary data.</text>
</comment>
<dbReference type="Proteomes" id="UP000653127">
    <property type="component" value="Unassembled WGS sequence"/>
</dbReference>
<dbReference type="AlphaFoldDB" id="A0A926E0H3"/>
<dbReference type="PANTHER" id="PTHR38009:SF1">
    <property type="entry name" value="CONSERVED HYPOTHETICAL PHAGE TAIL PROTEIN"/>
    <property type="match status" value="1"/>
</dbReference>
<dbReference type="InterPro" id="IPR010667">
    <property type="entry name" value="Phage_T4_Gp19"/>
</dbReference>
<protein>
    <submittedName>
        <fullName evidence="1">Phage tail protein</fullName>
    </submittedName>
</protein>
<dbReference type="EMBL" id="JACRST010000007">
    <property type="protein sequence ID" value="MBC8546570.1"/>
    <property type="molecule type" value="Genomic_DNA"/>
</dbReference>
<gene>
    <name evidence="1" type="ORF">H8711_06430</name>
</gene>
<dbReference type="GO" id="GO:0005198">
    <property type="term" value="F:structural molecule activity"/>
    <property type="evidence" value="ECO:0007669"/>
    <property type="project" value="InterPro"/>
</dbReference>
<proteinExistence type="predicted"/>
<evidence type="ECO:0000313" key="2">
    <source>
        <dbReference type="Proteomes" id="UP000653127"/>
    </source>
</evidence>